<keyword evidence="1" id="KW-1133">Transmembrane helix</keyword>
<dbReference type="EMBL" id="SZWF01000035">
    <property type="protein sequence ID" value="KAA9392984.1"/>
    <property type="molecule type" value="Genomic_DNA"/>
</dbReference>
<keyword evidence="1" id="KW-0472">Membrane</keyword>
<protein>
    <submittedName>
        <fullName evidence="2">Uncharacterized protein</fullName>
    </submittedName>
</protein>
<accession>A0A5J5KTQ8</accession>
<reference evidence="2 3" key="1">
    <citation type="submission" date="2019-05" db="EMBL/GenBank/DDBJ databases">
        <title>Kocuria coralli sp. nov., a novel actinobacterium isolated from coral reef seawater.</title>
        <authorList>
            <person name="Li J."/>
        </authorList>
    </citation>
    <scope>NUCLEOTIDE SEQUENCE [LARGE SCALE GENOMIC DNA]</scope>
    <source>
        <strain evidence="2 3">SCSIO 13007</strain>
    </source>
</reference>
<dbReference type="Proteomes" id="UP000325957">
    <property type="component" value="Unassembled WGS sequence"/>
</dbReference>
<dbReference type="OrthoDB" id="4877931at2"/>
<evidence type="ECO:0000256" key="1">
    <source>
        <dbReference type="SAM" id="Phobius"/>
    </source>
</evidence>
<keyword evidence="1" id="KW-0812">Transmembrane</keyword>
<comment type="caution">
    <text evidence="2">The sequence shown here is derived from an EMBL/GenBank/DDBJ whole genome shotgun (WGS) entry which is preliminary data.</text>
</comment>
<evidence type="ECO:0000313" key="2">
    <source>
        <dbReference type="EMBL" id="KAA9392984.1"/>
    </source>
</evidence>
<dbReference type="RefSeq" id="WP_158035029.1">
    <property type="nucleotide sequence ID" value="NZ_ML708635.1"/>
</dbReference>
<sequence length="254" mass="26364">MAGAGIALVRRRRLMTGFLLGTVAAGLAGFDPASFLIALGALGAGVRRRAIITFTAVIVGGTALWGLVLSSLLGPRIGDLHWLHLARSGDLAAGIELALAVVVLGWGISRVVRARRRAAATPDAGPGGRDGGRRRSGNSRGLAMIGAGFVAVVAGDPAFDLQVIESGRVPVPLGAAGWLLWSVLSQFPLVILAVAVAAGRYRRLARIMRSEWLRAAPAIGLLATALILAAGLLLALDAADRLLTGQFLWNPRVR</sequence>
<feature type="transmembrane region" description="Helical" evidence="1">
    <location>
        <begin position="141"/>
        <end position="159"/>
    </location>
</feature>
<dbReference type="AlphaFoldDB" id="A0A5J5KTQ8"/>
<feature type="transmembrane region" description="Helical" evidence="1">
    <location>
        <begin position="18"/>
        <end position="39"/>
    </location>
</feature>
<evidence type="ECO:0000313" key="3">
    <source>
        <dbReference type="Proteomes" id="UP000325957"/>
    </source>
</evidence>
<feature type="transmembrane region" description="Helical" evidence="1">
    <location>
        <begin position="51"/>
        <end position="71"/>
    </location>
</feature>
<gene>
    <name evidence="2" type="ORF">FCK90_14535</name>
</gene>
<feature type="transmembrane region" description="Helical" evidence="1">
    <location>
        <begin position="179"/>
        <end position="201"/>
    </location>
</feature>
<proteinExistence type="predicted"/>
<feature type="transmembrane region" description="Helical" evidence="1">
    <location>
        <begin position="91"/>
        <end position="108"/>
    </location>
</feature>
<feature type="transmembrane region" description="Helical" evidence="1">
    <location>
        <begin position="213"/>
        <end position="236"/>
    </location>
</feature>
<keyword evidence="3" id="KW-1185">Reference proteome</keyword>
<organism evidence="2 3">
    <name type="scientific">Kocuria coralli</name>
    <dbReference type="NCBI Taxonomy" id="1461025"/>
    <lineage>
        <taxon>Bacteria</taxon>
        <taxon>Bacillati</taxon>
        <taxon>Actinomycetota</taxon>
        <taxon>Actinomycetes</taxon>
        <taxon>Micrococcales</taxon>
        <taxon>Micrococcaceae</taxon>
        <taxon>Kocuria</taxon>
    </lineage>
</organism>
<name>A0A5J5KTQ8_9MICC</name>